<dbReference type="SMART" id="SM00530">
    <property type="entry name" value="HTH_XRE"/>
    <property type="match status" value="1"/>
</dbReference>
<dbReference type="Proteomes" id="UP000429211">
    <property type="component" value="Unassembled WGS sequence"/>
</dbReference>
<dbReference type="PANTHER" id="PTHR46558:SF15">
    <property type="entry name" value="HELIX-TURN-HELIX DOMAIN PROTEIN"/>
    <property type="match status" value="1"/>
</dbReference>
<reference evidence="5 7" key="1">
    <citation type="journal article" date="2019" name="Nat. Med.">
        <title>A library of human gut bacterial isolates paired with longitudinal multiomics data enables mechanistic microbiome research.</title>
        <authorList>
            <person name="Poyet M."/>
            <person name="Groussin M."/>
            <person name="Gibbons S.M."/>
            <person name="Avila-Pacheco J."/>
            <person name="Jiang X."/>
            <person name="Kearney S.M."/>
            <person name="Perrotta A.R."/>
            <person name="Berdy B."/>
            <person name="Zhao S."/>
            <person name="Lieberman T.D."/>
            <person name="Swanson P.K."/>
            <person name="Smith M."/>
            <person name="Roesemann S."/>
            <person name="Alexander J.E."/>
            <person name="Rich S.A."/>
            <person name="Livny J."/>
            <person name="Vlamakis H."/>
            <person name="Clish C."/>
            <person name="Bullock K."/>
            <person name="Deik A."/>
            <person name="Scott J."/>
            <person name="Pierce K.A."/>
            <person name="Xavier R.J."/>
            <person name="Alm E.J."/>
        </authorList>
    </citation>
    <scope>NUCLEOTIDE SEQUENCE [LARGE SCALE GENOMIC DNA]</scope>
    <source>
        <strain evidence="5 7">BIOML-A2</strain>
    </source>
</reference>
<dbReference type="RefSeq" id="WP_129879567.1">
    <property type="nucleotide sequence ID" value="NZ_CACRSP010000009.1"/>
</dbReference>
<name>A0A6N2UB55_9BIFI</name>
<dbReference type="InterPro" id="IPR001387">
    <property type="entry name" value="Cro/C1-type_HTH"/>
</dbReference>
<dbReference type="EMBL" id="CACRSP010000009">
    <property type="protein sequence ID" value="VYT15010.1"/>
    <property type="molecule type" value="Genomic_DNA"/>
</dbReference>
<dbReference type="InterPro" id="IPR010982">
    <property type="entry name" value="Lambda_DNA-bd_dom_sf"/>
</dbReference>
<feature type="transmembrane region" description="Helical" evidence="3">
    <location>
        <begin position="339"/>
        <end position="361"/>
    </location>
</feature>
<gene>
    <name evidence="6" type="ORF">BDLFYP24_00286</name>
    <name evidence="5" type="ORF">GBB04_04125</name>
</gene>
<feature type="domain" description="HTH cro/C1-type" evidence="4">
    <location>
        <begin position="7"/>
        <end position="61"/>
    </location>
</feature>
<dbReference type="PROSITE" id="PS50943">
    <property type="entry name" value="HTH_CROC1"/>
    <property type="match status" value="1"/>
</dbReference>
<dbReference type="PANTHER" id="PTHR46558">
    <property type="entry name" value="TRACRIPTIONAL REGULATORY PROTEIN-RELATED-RELATED"/>
    <property type="match status" value="1"/>
</dbReference>
<reference evidence="6" key="2">
    <citation type="submission" date="2019-11" db="EMBL/GenBank/DDBJ databases">
        <authorList>
            <person name="Feng L."/>
        </authorList>
    </citation>
    <scope>NUCLEOTIDE SEQUENCE</scope>
    <source>
        <strain evidence="6">BdentiumLFYP24</strain>
    </source>
</reference>
<dbReference type="SUPFAM" id="SSF103473">
    <property type="entry name" value="MFS general substrate transporter"/>
    <property type="match status" value="1"/>
</dbReference>
<protein>
    <submittedName>
        <fullName evidence="6">Helix-turn-helix domain protein</fullName>
    </submittedName>
    <submittedName>
        <fullName evidence="5">Helix-turn-helix transcriptional regulator</fullName>
    </submittedName>
</protein>
<organism evidence="6">
    <name type="scientific">Bifidobacterium dentium</name>
    <dbReference type="NCBI Taxonomy" id="1689"/>
    <lineage>
        <taxon>Bacteria</taxon>
        <taxon>Bacillati</taxon>
        <taxon>Actinomycetota</taxon>
        <taxon>Actinomycetes</taxon>
        <taxon>Bifidobacteriales</taxon>
        <taxon>Bifidobacteriaceae</taxon>
        <taxon>Bifidobacterium</taxon>
    </lineage>
</organism>
<dbReference type="EMBL" id="WDPD01000003">
    <property type="protein sequence ID" value="KAB7461648.1"/>
    <property type="molecule type" value="Genomic_DNA"/>
</dbReference>
<keyword evidence="1" id="KW-0238">DNA-binding</keyword>
<accession>A0A6N2UB55</accession>
<evidence type="ECO:0000313" key="5">
    <source>
        <dbReference type="EMBL" id="KAB7461648.1"/>
    </source>
</evidence>
<dbReference type="CDD" id="cd00093">
    <property type="entry name" value="HTH_XRE"/>
    <property type="match status" value="1"/>
</dbReference>
<keyword evidence="3" id="KW-0472">Membrane</keyword>
<feature type="region of interest" description="Disordered" evidence="2">
    <location>
        <begin position="110"/>
        <end position="141"/>
    </location>
</feature>
<feature type="transmembrane region" description="Helical" evidence="3">
    <location>
        <begin position="155"/>
        <end position="177"/>
    </location>
</feature>
<feature type="compositionally biased region" description="Acidic residues" evidence="2">
    <location>
        <begin position="312"/>
        <end position="323"/>
    </location>
</feature>
<dbReference type="Pfam" id="PF01381">
    <property type="entry name" value="HTH_3"/>
    <property type="match status" value="1"/>
</dbReference>
<keyword evidence="3" id="KW-0812">Transmembrane</keyword>
<feature type="compositionally biased region" description="Low complexity" evidence="2">
    <location>
        <begin position="128"/>
        <end position="141"/>
    </location>
</feature>
<dbReference type="SUPFAM" id="SSF47413">
    <property type="entry name" value="lambda repressor-like DNA-binding domains"/>
    <property type="match status" value="1"/>
</dbReference>
<feature type="transmembrane region" description="Helical" evidence="3">
    <location>
        <begin position="192"/>
        <end position="215"/>
    </location>
</feature>
<evidence type="ECO:0000256" key="3">
    <source>
        <dbReference type="SAM" id="Phobius"/>
    </source>
</evidence>
<dbReference type="Gene3D" id="1.10.260.40">
    <property type="entry name" value="lambda repressor-like DNA-binding domains"/>
    <property type="match status" value="1"/>
</dbReference>
<dbReference type="GO" id="GO:0003677">
    <property type="term" value="F:DNA binding"/>
    <property type="evidence" value="ECO:0007669"/>
    <property type="project" value="UniProtKB-KW"/>
</dbReference>
<evidence type="ECO:0000313" key="6">
    <source>
        <dbReference type="EMBL" id="VYT15010.1"/>
    </source>
</evidence>
<evidence type="ECO:0000256" key="1">
    <source>
        <dbReference type="ARBA" id="ARBA00023125"/>
    </source>
</evidence>
<feature type="compositionally biased region" description="Polar residues" evidence="2">
    <location>
        <begin position="110"/>
        <end position="119"/>
    </location>
</feature>
<evidence type="ECO:0000256" key="2">
    <source>
        <dbReference type="SAM" id="MobiDB-lite"/>
    </source>
</evidence>
<evidence type="ECO:0000259" key="4">
    <source>
        <dbReference type="PROSITE" id="PS50943"/>
    </source>
</evidence>
<dbReference type="AlphaFoldDB" id="A0A6N2UB55"/>
<evidence type="ECO:0000313" key="7">
    <source>
        <dbReference type="Proteomes" id="UP000429211"/>
    </source>
</evidence>
<keyword evidence="3" id="KW-1133">Transmembrane helix</keyword>
<feature type="region of interest" description="Disordered" evidence="2">
    <location>
        <begin position="305"/>
        <end position="326"/>
    </location>
</feature>
<feature type="transmembrane region" description="Helical" evidence="3">
    <location>
        <begin position="274"/>
        <end position="296"/>
    </location>
</feature>
<sequence length="408" mass="43867">MSFRENLQYLRGTRNMTQEQLAMLLGVSRQAISKWESEKAYPEMDKLLMICDLFGVTLDDLVMGDVRRPNSGIRESTADTSTNSGSVGVVAAIAQPVGFAAASSSLRNQAESSASTQDAPTALKADHPAAAPRSAAASRSAMPQDMVGYDRHMKIHAWLTALGVAAMILGVAAGMLFDSENSIIGHSPMNEFLTAAPIILGVIVGCALLIPAGALHGDFQRRHPYIQDFYTDDDRSRAVIENGIGKAVGVGLIMVGVCVMVYCNEVLGVNNGWPVSIMLALVAIAVFCFIFTGMRLDRTKLGKYNRESEERNAEDDSAEDDFESPSQPMSVTDKYYNKLTGAVCGIIMLIATVMALLMLFVGVNANAALGGDPSFWGAVFWIPWPIGGILCGVAGTVIQLLKYRNGRR</sequence>
<feature type="transmembrane region" description="Helical" evidence="3">
    <location>
        <begin position="244"/>
        <end position="262"/>
    </location>
</feature>
<feature type="transmembrane region" description="Helical" evidence="3">
    <location>
        <begin position="381"/>
        <end position="401"/>
    </location>
</feature>
<dbReference type="InterPro" id="IPR036259">
    <property type="entry name" value="MFS_trans_sf"/>
</dbReference>
<proteinExistence type="predicted"/>